<dbReference type="SMART" id="SM00744">
    <property type="entry name" value="RINGv"/>
    <property type="match status" value="1"/>
</dbReference>
<feature type="transmembrane region" description="Helical" evidence="4">
    <location>
        <begin position="203"/>
        <end position="226"/>
    </location>
</feature>
<dbReference type="InterPro" id="IPR033275">
    <property type="entry name" value="MARCH-like"/>
</dbReference>
<evidence type="ECO:0000256" key="2">
    <source>
        <dbReference type="ARBA" id="ARBA00022771"/>
    </source>
</evidence>
<dbReference type="Pfam" id="PF12428">
    <property type="entry name" value="DUF3675"/>
    <property type="match status" value="1"/>
</dbReference>
<organism evidence="6 7">
    <name type="scientific">Ceratopteris richardii</name>
    <name type="common">Triangle waterfern</name>
    <dbReference type="NCBI Taxonomy" id="49495"/>
    <lineage>
        <taxon>Eukaryota</taxon>
        <taxon>Viridiplantae</taxon>
        <taxon>Streptophyta</taxon>
        <taxon>Embryophyta</taxon>
        <taxon>Tracheophyta</taxon>
        <taxon>Polypodiopsida</taxon>
        <taxon>Polypodiidae</taxon>
        <taxon>Polypodiales</taxon>
        <taxon>Pteridineae</taxon>
        <taxon>Pteridaceae</taxon>
        <taxon>Parkerioideae</taxon>
        <taxon>Ceratopteris</taxon>
    </lineage>
</organism>
<dbReference type="GO" id="GO:0016567">
    <property type="term" value="P:protein ubiquitination"/>
    <property type="evidence" value="ECO:0007669"/>
    <property type="project" value="TreeGrafter"/>
</dbReference>
<evidence type="ECO:0000259" key="5">
    <source>
        <dbReference type="PROSITE" id="PS51292"/>
    </source>
</evidence>
<proteinExistence type="predicted"/>
<dbReference type="Pfam" id="PF12906">
    <property type="entry name" value="RINGv"/>
    <property type="match status" value="1"/>
</dbReference>
<dbReference type="OrthoDB" id="264354at2759"/>
<name>A0A8T2S0B3_CERRI</name>
<dbReference type="Proteomes" id="UP000825935">
    <property type="component" value="Chromosome 23"/>
</dbReference>
<dbReference type="PANTHER" id="PTHR23012">
    <property type="entry name" value="RING/FYVE/PHD ZINC FINGER DOMAIN-CONTAINING"/>
    <property type="match status" value="1"/>
</dbReference>
<keyword evidence="1" id="KW-0479">Metal-binding</keyword>
<comment type="caution">
    <text evidence="6">The sequence shown here is derived from an EMBL/GenBank/DDBJ whole genome shotgun (WGS) entry which is preliminary data.</text>
</comment>
<feature type="domain" description="RING-CH-type" evidence="5">
    <location>
        <begin position="57"/>
        <end position="117"/>
    </location>
</feature>
<gene>
    <name evidence="6" type="ORF">KP509_23G021200</name>
</gene>
<evidence type="ECO:0000256" key="3">
    <source>
        <dbReference type="ARBA" id="ARBA00022833"/>
    </source>
</evidence>
<evidence type="ECO:0000256" key="1">
    <source>
        <dbReference type="ARBA" id="ARBA00022723"/>
    </source>
</evidence>
<dbReference type="Gene3D" id="3.30.40.10">
    <property type="entry name" value="Zinc/RING finger domain, C3HC4 (zinc finger)"/>
    <property type="match status" value="1"/>
</dbReference>
<keyword evidence="7" id="KW-1185">Reference proteome</keyword>
<accession>A0A8T2S0B3</accession>
<keyword evidence="4" id="KW-0472">Membrane</keyword>
<feature type="transmembrane region" description="Helical" evidence="4">
    <location>
        <begin position="179"/>
        <end position="197"/>
    </location>
</feature>
<evidence type="ECO:0000313" key="6">
    <source>
        <dbReference type="EMBL" id="KAH7301347.1"/>
    </source>
</evidence>
<evidence type="ECO:0000313" key="7">
    <source>
        <dbReference type="Proteomes" id="UP000825935"/>
    </source>
</evidence>
<dbReference type="GO" id="GO:0016020">
    <property type="term" value="C:membrane"/>
    <property type="evidence" value="ECO:0007669"/>
    <property type="project" value="TreeGrafter"/>
</dbReference>
<dbReference type="PROSITE" id="PS51292">
    <property type="entry name" value="ZF_RING_CH"/>
    <property type="match status" value="1"/>
</dbReference>
<reference evidence="6 7" key="1">
    <citation type="submission" date="2021-08" db="EMBL/GenBank/DDBJ databases">
        <title>WGS assembly of Ceratopteris richardii.</title>
        <authorList>
            <person name="Marchant D.B."/>
            <person name="Chen G."/>
            <person name="Jenkins J."/>
            <person name="Shu S."/>
            <person name="Leebens-Mack J."/>
            <person name="Grimwood J."/>
            <person name="Schmutz J."/>
            <person name="Soltis P."/>
            <person name="Soltis D."/>
            <person name="Chen Z.-H."/>
        </authorList>
    </citation>
    <scope>NUCLEOTIDE SEQUENCE [LARGE SCALE GENOMIC DNA]</scope>
    <source>
        <strain evidence="6">Whitten #5841</strain>
        <tissue evidence="6">Leaf</tissue>
    </source>
</reference>
<evidence type="ECO:0000256" key="4">
    <source>
        <dbReference type="SAM" id="Phobius"/>
    </source>
</evidence>
<dbReference type="InterPro" id="IPR022143">
    <property type="entry name" value="DUF3675"/>
</dbReference>
<dbReference type="GO" id="GO:0004842">
    <property type="term" value="F:ubiquitin-protein transferase activity"/>
    <property type="evidence" value="ECO:0007669"/>
    <property type="project" value="TreeGrafter"/>
</dbReference>
<keyword evidence="2" id="KW-0863">Zinc-finger</keyword>
<keyword evidence="4" id="KW-0812">Transmembrane</keyword>
<dbReference type="OMA" id="ICHEEAD"/>
<keyword evidence="4" id="KW-1133">Transmembrane helix</keyword>
<dbReference type="CDD" id="cd16495">
    <property type="entry name" value="RING_CH-C4HC3_MARCH"/>
    <property type="match status" value="1"/>
</dbReference>
<dbReference type="SUPFAM" id="SSF57850">
    <property type="entry name" value="RING/U-box"/>
    <property type="match status" value="1"/>
</dbReference>
<dbReference type="InterPro" id="IPR011016">
    <property type="entry name" value="Znf_RING-CH"/>
</dbReference>
<dbReference type="AlphaFoldDB" id="A0A8T2S0B3"/>
<dbReference type="InterPro" id="IPR013083">
    <property type="entry name" value="Znf_RING/FYVE/PHD"/>
</dbReference>
<dbReference type="GO" id="GO:0008270">
    <property type="term" value="F:zinc ion binding"/>
    <property type="evidence" value="ECO:0007669"/>
    <property type="project" value="UniProtKB-KW"/>
</dbReference>
<sequence length="231" mass="25848">MGKEEGRVELVQENLCLQIHSCTGAFPATLVLHPDRVFTQSSTDSVIQPTPHVTWQVTTDALPECRICHEEADPSDMASPCDCSGTLKYAHQDCIQKWCNEKGNTICEICHQHYRQGYSVSGLQCQHRDAVLDLSNIWELELRDPRILALEAAQQNILELGTTNAHAVYSASDICIRSVLFILIALLLFRSAIQIALNFDDDGAFLFLVSFLLRAFGFLLPCYIVVCVMNM</sequence>
<keyword evidence="3" id="KW-0862">Zinc</keyword>
<dbReference type="PANTHER" id="PTHR23012:SF215">
    <property type="entry name" value="RING_FYVE_PHD ZINC FINGER SUPERFAMILY PROTEIN"/>
    <property type="match status" value="1"/>
</dbReference>
<protein>
    <recommendedName>
        <fullName evidence="5">RING-CH-type domain-containing protein</fullName>
    </recommendedName>
</protein>
<dbReference type="EMBL" id="CM035428">
    <property type="protein sequence ID" value="KAH7301347.1"/>
    <property type="molecule type" value="Genomic_DNA"/>
</dbReference>